<accession>A0AAJ0DDH2</accession>
<reference evidence="2" key="1">
    <citation type="submission" date="2023-04" db="EMBL/GenBank/DDBJ databases">
        <title>Black Yeasts Isolated from many extreme environments.</title>
        <authorList>
            <person name="Coleine C."/>
            <person name="Stajich J.E."/>
            <person name="Selbmann L."/>
        </authorList>
    </citation>
    <scope>NUCLEOTIDE SEQUENCE</scope>
    <source>
        <strain evidence="2">CCFEE 5312</strain>
    </source>
</reference>
<comment type="caution">
    <text evidence="2">The sequence shown here is derived from an EMBL/GenBank/DDBJ whole genome shotgun (WGS) entry which is preliminary data.</text>
</comment>
<organism evidence="2 3">
    <name type="scientific">Extremus antarcticus</name>
    <dbReference type="NCBI Taxonomy" id="702011"/>
    <lineage>
        <taxon>Eukaryota</taxon>
        <taxon>Fungi</taxon>
        <taxon>Dikarya</taxon>
        <taxon>Ascomycota</taxon>
        <taxon>Pezizomycotina</taxon>
        <taxon>Dothideomycetes</taxon>
        <taxon>Dothideomycetidae</taxon>
        <taxon>Mycosphaerellales</taxon>
        <taxon>Extremaceae</taxon>
        <taxon>Extremus</taxon>
    </lineage>
</organism>
<dbReference type="AlphaFoldDB" id="A0AAJ0DDH2"/>
<evidence type="ECO:0000313" key="2">
    <source>
        <dbReference type="EMBL" id="KAK3051749.1"/>
    </source>
</evidence>
<evidence type="ECO:0000313" key="3">
    <source>
        <dbReference type="Proteomes" id="UP001271007"/>
    </source>
</evidence>
<evidence type="ECO:0000256" key="1">
    <source>
        <dbReference type="SAM" id="MobiDB-lite"/>
    </source>
</evidence>
<name>A0AAJ0DDH2_9PEZI</name>
<proteinExistence type="predicted"/>
<protein>
    <submittedName>
        <fullName evidence="2">Uncharacterized protein</fullName>
    </submittedName>
</protein>
<sequence>MSRVRKKQKLEPAPRGRSGVLQRAEQSGRDNYANTWQYSSPPCFADNLSNAYSPAPNRTAHTNGARKGSLTARDVEKTLRRTVSALNETDLRDCPRLGDVEYHLQKVHQLITGRRTAPERTDVRVVSELLSETIAEHIAEFQPEEAECQEIYVHTAKPQKPLHDHFITLPDVRRGWTNGRNKHFEHPTDPTETIVQFTLLQFCDVSARQVSQLHVCNGHYRSKRPRHFTAEDKRCMFATLPHDCDVEKEFPELSDLFIIRYKAGFARDSGTITLYDMRKLSRVDSGDYFRVLKMS</sequence>
<gene>
    <name evidence="2" type="ORF">LTR09_007049</name>
</gene>
<feature type="region of interest" description="Disordered" evidence="1">
    <location>
        <begin position="1"/>
        <end position="34"/>
    </location>
</feature>
<feature type="region of interest" description="Disordered" evidence="1">
    <location>
        <begin position="49"/>
        <end position="70"/>
    </location>
</feature>
<dbReference type="Proteomes" id="UP001271007">
    <property type="component" value="Unassembled WGS sequence"/>
</dbReference>
<dbReference type="EMBL" id="JAWDJX010000024">
    <property type="protein sequence ID" value="KAK3051749.1"/>
    <property type="molecule type" value="Genomic_DNA"/>
</dbReference>
<keyword evidence="3" id="KW-1185">Reference proteome</keyword>